<dbReference type="SMART" id="SM00896">
    <property type="entry name" value="FDX-ACB"/>
    <property type="match status" value="1"/>
</dbReference>
<keyword evidence="13 15" id="KW-0030">Aminoacyl-tRNA synthetase</keyword>
<keyword evidence="4 15" id="KW-0963">Cytoplasm</keyword>
<dbReference type="InterPro" id="IPR004532">
    <property type="entry name" value="Phe-tRNA-ligase_IIc_bsu_bact"/>
</dbReference>
<dbReference type="InterPro" id="IPR033714">
    <property type="entry name" value="tRNA_bind_bactPheRS"/>
</dbReference>
<evidence type="ECO:0000256" key="4">
    <source>
        <dbReference type="ARBA" id="ARBA00022490"/>
    </source>
</evidence>
<dbReference type="RefSeq" id="WP_038568558.1">
    <property type="nucleotide sequence ID" value="NZ_CP008889.1"/>
</dbReference>
<evidence type="ECO:0000256" key="5">
    <source>
        <dbReference type="ARBA" id="ARBA00022555"/>
    </source>
</evidence>
<dbReference type="GO" id="GO:0009328">
    <property type="term" value="C:phenylalanine-tRNA ligase complex"/>
    <property type="evidence" value="ECO:0007669"/>
    <property type="project" value="TreeGrafter"/>
</dbReference>
<evidence type="ECO:0000313" key="20">
    <source>
        <dbReference type="EMBL" id="AIF40995.1"/>
    </source>
</evidence>
<reference evidence="20 21" key="1">
    <citation type="submission" date="2014-07" db="EMBL/GenBank/DDBJ databases">
        <title>Genome Sequencing of Dermacoccus nishinomiyaensis.</title>
        <authorList>
            <person name="Hong K.W."/>
            <person name="Chan K.G."/>
        </authorList>
    </citation>
    <scope>NUCLEOTIDE SEQUENCE [LARGE SCALE GENOMIC DNA]</scope>
    <source>
        <strain evidence="20 21">M25</strain>
    </source>
</reference>
<accession>A0A075JGQ2</accession>
<dbReference type="NCBIfam" id="TIGR00472">
    <property type="entry name" value="pheT_bact"/>
    <property type="match status" value="1"/>
</dbReference>
<dbReference type="CDD" id="cd00769">
    <property type="entry name" value="PheRS_beta_core"/>
    <property type="match status" value="1"/>
</dbReference>
<dbReference type="InterPro" id="IPR045864">
    <property type="entry name" value="aa-tRNA-synth_II/BPL/LPL"/>
</dbReference>
<dbReference type="Gene3D" id="2.40.50.140">
    <property type="entry name" value="Nucleic acid-binding proteins"/>
    <property type="match status" value="1"/>
</dbReference>
<dbReference type="SMART" id="SM00873">
    <property type="entry name" value="B3_4"/>
    <property type="match status" value="1"/>
</dbReference>
<evidence type="ECO:0000256" key="12">
    <source>
        <dbReference type="ARBA" id="ARBA00022917"/>
    </source>
</evidence>
<evidence type="ECO:0000256" key="16">
    <source>
        <dbReference type="PROSITE-ProRule" id="PRU00209"/>
    </source>
</evidence>
<dbReference type="InterPro" id="IPR041616">
    <property type="entry name" value="PheRS_beta_core"/>
</dbReference>
<dbReference type="InterPro" id="IPR005146">
    <property type="entry name" value="B3/B4_tRNA-bd"/>
</dbReference>
<evidence type="ECO:0000256" key="11">
    <source>
        <dbReference type="ARBA" id="ARBA00022884"/>
    </source>
</evidence>
<dbReference type="Gene3D" id="3.30.70.380">
    <property type="entry name" value="Ferrodoxin-fold anticodon-binding domain"/>
    <property type="match status" value="1"/>
</dbReference>
<dbReference type="FunFam" id="3.30.56.10:FF:000002">
    <property type="entry name" value="Phenylalanine--tRNA ligase beta subunit"/>
    <property type="match status" value="1"/>
</dbReference>
<dbReference type="Gene3D" id="3.50.40.10">
    <property type="entry name" value="Phenylalanyl-trna Synthetase, Chain B, domain 3"/>
    <property type="match status" value="1"/>
</dbReference>
<feature type="binding site" evidence="15">
    <location>
        <position position="477"/>
    </location>
    <ligand>
        <name>Mg(2+)</name>
        <dbReference type="ChEBI" id="CHEBI:18420"/>
        <note>shared with alpha subunit</note>
    </ligand>
</feature>
<dbReference type="Pfam" id="PF03483">
    <property type="entry name" value="B3_4"/>
    <property type="match status" value="1"/>
</dbReference>
<dbReference type="PROSITE" id="PS51483">
    <property type="entry name" value="B5"/>
    <property type="match status" value="1"/>
</dbReference>
<dbReference type="Pfam" id="PF17759">
    <property type="entry name" value="tRNA_synthFbeta"/>
    <property type="match status" value="1"/>
</dbReference>
<sequence length="843" mass="88467">MRVPIEWLREYVDVPEGATGLQVAADLVRVGLEEEAIHGGGITGPLVVGRVLTKTPEEQKNGKVINWCTVDVGDANGTGEPQGIVCGAHNFEVGDTVVVALPGAVLPGGFAISARKTYGHLSAGMICAADELGLPDDGSGGIILLPQRLGVDASSLTPGQDALPLLGLDRETVEVNVTPDRGYCFSMRGIAREYGHATGASFTDPVDALTTRAPAANDLGYPVRVDDPQGLRGAVGCDRYVARVVRGIDPNAPVPAWLATAVTEVGMRSISLPVDVTNYVMMALGQPLHAFDLGALGEEIVVRRARAGEKLTTLDGVERTLFAEDLLITDGGARPLALAGVMGGSDSEVSDSTTDVLIEAAHFDPVSVARTARRHKLGSEASKRYERGVDPQIAAAAAQLAVELLVQYGGGVVDDGVTDLDTTRAPQPIDFDPQQPTRLVGVAYSDDEVAESLDAVGCRVERNEPLWSVTPPTWRPDLTSGPDLVEEVARLRGYDAIPSVLPRPLAGRGLTASQRHRRNVANALAMAGLTEIISLPFVSDDVHDKLGFAADDARRTSVRLTNPLSDELPLIRTSVLATMMDSLKRNVARGFKDVALFEIGLVVAGEAGHAPTSPVGVHPAPEVLDAIRSAVPAQPRHVAWVAAGDSERKGWWGAGRGADWSDAIAVALQIGRVLGVDLTIEQTQVAPFHPGRCASIALPDGTVIGAAGELHPKVVAAFSLPARTVGGELDLDALSAYAERPGVASSIATFPQAHSDVALVVDASVPAARVETALRSGAGEHLESVALFDIYTGDQVGEGKKSLAYRLFFRSPERTLTTDEVNAARDAAVRAVDESVGASLRGA</sequence>
<comment type="subunit">
    <text evidence="3 15">Tetramer of two alpha and two beta subunits.</text>
</comment>
<evidence type="ECO:0000256" key="8">
    <source>
        <dbReference type="ARBA" id="ARBA00022741"/>
    </source>
</evidence>
<dbReference type="FunFam" id="3.50.40.10:FF:000001">
    <property type="entry name" value="Phenylalanine--tRNA ligase beta subunit"/>
    <property type="match status" value="1"/>
</dbReference>
<dbReference type="InterPro" id="IPR045060">
    <property type="entry name" value="Phe-tRNA-ligase_IIc_bsu"/>
</dbReference>
<dbReference type="InterPro" id="IPR002547">
    <property type="entry name" value="tRNA-bd_dom"/>
</dbReference>
<feature type="binding site" evidence="15">
    <location>
        <position position="486"/>
    </location>
    <ligand>
        <name>Mg(2+)</name>
        <dbReference type="ChEBI" id="CHEBI:18420"/>
        <note>shared with alpha subunit</note>
    </ligand>
</feature>
<evidence type="ECO:0000256" key="9">
    <source>
        <dbReference type="ARBA" id="ARBA00022840"/>
    </source>
</evidence>
<dbReference type="InterPro" id="IPR036690">
    <property type="entry name" value="Fdx_antiC-bd_sf"/>
</dbReference>
<dbReference type="HAMAP" id="MF_00283">
    <property type="entry name" value="Phe_tRNA_synth_beta1"/>
    <property type="match status" value="1"/>
</dbReference>
<dbReference type="Pfam" id="PF03147">
    <property type="entry name" value="FDX-ACB"/>
    <property type="match status" value="1"/>
</dbReference>
<dbReference type="CDD" id="cd02796">
    <property type="entry name" value="tRNA_bind_bactPheRS"/>
    <property type="match status" value="1"/>
</dbReference>
<evidence type="ECO:0000313" key="21">
    <source>
        <dbReference type="Proteomes" id="UP000027986"/>
    </source>
</evidence>
<evidence type="ECO:0000256" key="13">
    <source>
        <dbReference type="ARBA" id="ARBA00023146"/>
    </source>
</evidence>
<evidence type="ECO:0000256" key="10">
    <source>
        <dbReference type="ARBA" id="ARBA00022842"/>
    </source>
</evidence>
<feature type="domain" description="B5" evidence="19">
    <location>
        <begin position="424"/>
        <end position="499"/>
    </location>
</feature>
<dbReference type="GO" id="GO:0006432">
    <property type="term" value="P:phenylalanyl-tRNA aminoacylation"/>
    <property type="evidence" value="ECO:0007669"/>
    <property type="project" value="UniProtKB-UniRule"/>
</dbReference>
<dbReference type="InterPro" id="IPR020825">
    <property type="entry name" value="Phe-tRNA_synthase-like_B3/B4"/>
</dbReference>
<dbReference type="PANTHER" id="PTHR10947">
    <property type="entry name" value="PHENYLALANYL-TRNA SYNTHETASE BETA CHAIN AND LEUCINE-RICH REPEAT-CONTAINING PROTEIN 47"/>
    <property type="match status" value="1"/>
</dbReference>
<dbReference type="GO" id="GO:0000287">
    <property type="term" value="F:magnesium ion binding"/>
    <property type="evidence" value="ECO:0007669"/>
    <property type="project" value="UniProtKB-UniRule"/>
</dbReference>
<dbReference type="GeneID" id="41841205"/>
<dbReference type="Proteomes" id="UP000027986">
    <property type="component" value="Chromosome"/>
</dbReference>
<dbReference type="SMART" id="SM00874">
    <property type="entry name" value="B5"/>
    <property type="match status" value="1"/>
</dbReference>
<evidence type="ECO:0000256" key="14">
    <source>
        <dbReference type="ARBA" id="ARBA00049255"/>
    </source>
</evidence>
<comment type="catalytic activity">
    <reaction evidence="14 15">
        <text>tRNA(Phe) + L-phenylalanine + ATP = L-phenylalanyl-tRNA(Phe) + AMP + diphosphate + H(+)</text>
        <dbReference type="Rhea" id="RHEA:19413"/>
        <dbReference type="Rhea" id="RHEA-COMP:9668"/>
        <dbReference type="Rhea" id="RHEA-COMP:9699"/>
        <dbReference type="ChEBI" id="CHEBI:15378"/>
        <dbReference type="ChEBI" id="CHEBI:30616"/>
        <dbReference type="ChEBI" id="CHEBI:33019"/>
        <dbReference type="ChEBI" id="CHEBI:58095"/>
        <dbReference type="ChEBI" id="CHEBI:78442"/>
        <dbReference type="ChEBI" id="CHEBI:78531"/>
        <dbReference type="ChEBI" id="CHEBI:456215"/>
        <dbReference type="EC" id="6.1.1.20"/>
    </reaction>
</comment>
<evidence type="ECO:0000259" key="18">
    <source>
        <dbReference type="PROSITE" id="PS51447"/>
    </source>
</evidence>
<evidence type="ECO:0000259" key="17">
    <source>
        <dbReference type="PROSITE" id="PS50886"/>
    </source>
</evidence>
<evidence type="ECO:0000256" key="6">
    <source>
        <dbReference type="ARBA" id="ARBA00022598"/>
    </source>
</evidence>
<comment type="subcellular location">
    <subcellularLocation>
        <location evidence="1 15">Cytoplasm</location>
    </subcellularLocation>
</comment>
<organism evidence="20 21">
    <name type="scientific">Dermacoccus nishinomiyaensis</name>
    <dbReference type="NCBI Taxonomy" id="1274"/>
    <lineage>
        <taxon>Bacteria</taxon>
        <taxon>Bacillati</taxon>
        <taxon>Actinomycetota</taxon>
        <taxon>Actinomycetes</taxon>
        <taxon>Micrococcales</taxon>
        <taxon>Dermacoccaceae</taxon>
        <taxon>Dermacoccus</taxon>
    </lineage>
</organism>
<dbReference type="FunFam" id="3.30.70.380:FF:000001">
    <property type="entry name" value="Phenylalanine--tRNA ligase beta subunit"/>
    <property type="match status" value="1"/>
</dbReference>
<name>A0A075JGQ2_9MICO</name>
<dbReference type="Pfam" id="PF01588">
    <property type="entry name" value="tRNA_bind"/>
    <property type="match status" value="1"/>
</dbReference>
<proteinExistence type="inferred from homology"/>
<gene>
    <name evidence="15" type="primary">pheT</name>
    <name evidence="20" type="ORF">HX89_08625</name>
</gene>
<dbReference type="SUPFAM" id="SSF55681">
    <property type="entry name" value="Class II aaRS and biotin synthetases"/>
    <property type="match status" value="1"/>
</dbReference>
<dbReference type="EC" id="6.1.1.20" evidence="15"/>
<keyword evidence="21" id="KW-1185">Reference proteome</keyword>
<dbReference type="Gene3D" id="3.30.930.10">
    <property type="entry name" value="Bira Bifunctional Protein, Domain 2"/>
    <property type="match status" value="1"/>
</dbReference>
<dbReference type="SUPFAM" id="SSF54991">
    <property type="entry name" value="Anticodon-binding domain of PheRS"/>
    <property type="match status" value="1"/>
</dbReference>
<dbReference type="eggNOG" id="COG0072">
    <property type="taxonomic scope" value="Bacteria"/>
</dbReference>
<dbReference type="EMBL" id="CP008889">
    <property type="protein sequence ID" value="AIF40995.1"/>
    <property type="molecule type" value="Genomic_DNA"/>
</dbReference>
<dbReference type="Pfam" id="PF03484">
    <property type="entry name" value="B5"/>
    <property type="match status" value="1"/>
</dbReference>
<keyword evidence="7 15" id="KW-0479">Metal-binding</keyword>
<feature type="binding site" evidence="15">
    <location>
        <position position="487"/>
    </location>
    <ligand>
        <name>Mg(2+)</name>
        <dbReference type="ChEBI" id="CHEBI:18420"/>
        <note>shared with alpha subunit</note>
    </ligand>
</feature>
<dbReference type="InterPro" id="IPR012340">
    <property type="entry name" value="NA-bd_OB-fold"/>
</dbReference>
<keyword evidence="11 16" id="KW-0694">RNA-binding</keyword>
<keyword evidence="12 15" id="KW-0648">Protein biosynthesis</keyword>
<evidence type="ECO:0000256" key="1">
    <source>
        <dbReference type="ARBA" id="ARBA00004496"/>
    </source>
</evidence>
<comment type="similarity">
    <text evidence="2 15">Belongs to the phenylalanyl-tRNA synthetase beta subunit family. Type 1 subfamily.</text>
</comment>
<dbReference type="PROSITE" id="PS51447">
    <property type="entry name" value="FDX_ACB"/>
    <property type="match status" value="1"/>
</dbReference>
<evidence type="ECO:0000256" key="2">
    <source>
        <dbReference type="ARBA" id="ARBA00008653"/>
    </source>
</evidence>
<feature type="domain" description="TRNA-binding" evidence="17">
    <location>
        <begin position="40"/>
        <end position="157"/>
    </location>
</feature>
<dbReference type="SUPFAM" id="SSF46955">
    <property type="entry name" value="Putative DNA-binding domain"/>
    <property type="match status" value="1"/>
</dbReference>
<dbReference type="GO" id="GO:0000049">
    <property type="term" value="F:tRNA binding"/>
    <property type="evidence" value="ECO:0007669"/>
    <property type="project" value="UniProtKB-UniRule"/>
</dbReference>
<evidence type="ECO:0000256" key="15">
    <source>
        <dbReference type="HAMAP-Rule" id="MF_00283"/>
    </source>
</evidence>
<dbReference type="GO" id="GO:0005524">
    <property type="term" value="F:ATP binding"/>
    <property type="evidence" value="ECO:0007669"/>
    <property type="project" value="UniProtKB-UniRule"/>
</dbReference>
<protein>
    <recommendedName>
        <fullName evidence="15">Phenylalanine--tRNA ligase beta subunit</fullName>
        <ecNumber evidence="15">6.1.1.20</ecNumber>
    </recommendedName>
    <alternativeName>
        <fullName evidence="15">Phenylalanyl-tRNA synthetase beta subunit</fullName>
        <shortName evidence="15">PheRS</shortName>
    </alternativeName>
</protein>
<keyword evidence="5 16" id="KW-0820">tRNA-binding</keyword>
<feature type="domain" description="FDX-ACB" evidence="18">
    <location>
        <begin position="748"/>
        <end position="841"/>
    </location>
</feature>
<keyword evidence="10 15" id="KW-0460">Magnesium</keyword>
<dbReference type="PROSITE" id="PS50886">
    <property type="entry name" value="TRBD"/>
    <property type="match status" value="1"/>
</dbReference>
<dbReference type="HOGENOM" id="CLU_016891_0_0_11"/>
<dbReference type="AlphaFoldDB" id="A0A075JGQ2"/>
<dbReference type="SUPFAM" id="SSF56037">
    <property type="entry name" value="PheT/TilS domain"/>
    <property type="match status" value="1"/>
</dbReference>
<keyword evidence="6 15" id="KW-0436">Ligase</keyword>
<keyword evidence="9 15" id="KW-0067">ATP-binding</keyword>
<feature type="binding site" evidence="15">
    <location>
        <position position="483"/>
    </location>
    <ligand>
        <name>Mg(2+)</name>
        <dbReference type="ChEBI" id="CHEBI:18420"/>
        <note>shared with alpha subunit</note>
    </ligand>
</feature>
<dbReference type="Gene3D" id="3.30.56.10">
    <property type="match status" value="2"/>
</dbReference>
<keyword evidence="8 15" id="KW-0547">Nucleotide-binding</keyword>
<evidence type="ECO:0000256" key="7">
    <source>
        <dbReference type="ARBA" id="ARBA00022723"/>
    </source>
</evidence>
<comment type="cofactor">
    <cofactor evidence="15">
        <name>Mg(2+)</name>
        <dbReference type="ChEBI" id="CHEBI:18420"/>
    </cofactor>
    <text evidence="15">Binds 2 magnesium ions per tetramer.</text>
</comment>
<dbReference type="InterPro" id="IPR005121">
    <property type="entry name" value="Fdx_antiC-bd"/>
</dbReference>
<dbReference type="InterPro" id="IPR005147">
    <property type="entry name" value="tRNA_synthase_B5-dom"/>
</dbReference>
<evidence type="ECO:0000256" key="3">
    <source>
        <dbReference type="ARBA" id="ARBA00011209"/>
    </source>
</evidence>
<dbReference type="KEGG" id="dni:HX89_08625"/>
<evidence type="ECO:0000259" key="19">
    <source>
        <dbReference type="PROSITE" id="PS51483"/>
    </source>
</evidence>
<dbReference type="PANTHER" id="PTHR10947:SF0">
    <property type="entry name" value="PHENYLALANINE--TRNA LIGASE BETA SUBUNIT"/>
    <property type="match status" value="1"/>
</dbReference>
<dbReference type="OrthoDB" id="9805455at2"/>
<dbReference type="GO" id="GO:0004826">
    <property type="term" value="F:phenylalanine-tRNA ligase activity"/>
    <property type="evidence" value="ECO:0007669"/>
    <property type="project" value="UniProtKB-UniRule"/>
</dbReference>
<dbReference type="InterPro" id="IPR009061">
    <property type="entry name" value="DNA-bd_dom_put_sf"/>
</dbReference>
<dbReference type="SUPFAM" id="SSF50249">
    <property type="entry name" value="Nucleic acid-binding proteins"/>
    <property type="match status" value="1"/>
</dbReference>